<evidence type="ECO:0000313" key="2">
    <source>
        <dbReference type="EMBL" id="MFM0642229.1"/>
    </source>
</evidence>
<dbReference type="Pfam" id="PF06983">
    <property type="entry name" value="3-dmu-9_3-mt"/>
    <property type="match status" value="1"/>
</dbReference>
<dbReference type="InterPro" id="IPR009725">
    <property type="entry name" value="3_dmu_93_MTrfase"/>
</dbReference>
<name>A0ABW9E5K6_9BURK</name>
<comment type="caution">
    <text evidence="2">The sequence shown here is derived from an EMBL/GenBank/DDBJ whole genome shotgun (WGS) entry which is preliminary data.</text>
</comment>
<protein>
    <submittedName>
        <fullName evidence="2">VOC family protein</fullName>
    </submittedName>
</protein>
<dbReference type="EMBL" id="JAQQCF010000062">
    <property type="protein sequence ID" value="MFM0642229.1"/>
    <property type="molecule type" value="Genomic_DNA"/>
</dbReference>
<gene>
    <name evidence="2" type="ORF">PQQ63_36700</name>
</gene>
<feature type="domain" description="PhnB-like" evidence="1">
    <location>
        <begin position="6"/>
        <end position="128"/>
    </location>
</feature>
<dbReference type="CDD" id="cd06588">
    <property type="entry name" value="PhnB_like"/>
    <property type="match status" value="1"/>
</dbReference>
<sequence length="132" mass="14782">MTIARPFFMFQDGDAQAALDLYFSTFPDSRMVRAERYAQGEPGPVGTIKVAVFTICGREFMCSDSPIKHHFSFTPASSTFVEFDAKIELERVFGILSEGGQVLMPLDNYGFSQQFGWVSDRFGVSWQLNLAA</sequence>
<dbReference type="SUPFAM" id="SSF54593">
    <property type="entry name" value="Glyoxalase/Bleomycin resistance protein/Dihydroxybiphenyl dioxygenase"/>
    <property type="match status" value="1"/>
</dbReference>
<dbReference type="Gene3D" id="3.30.720.100">
    <property type="match status" value="1"/>
</dbReference>
<dbReference type="InterPro" id="IPR029068">
    <property type="entry name" value="Glyas_Bleomycin-R_OHBP_Dase"/>
</dbReference>
<proteinExistence type="predicted"/>
<organism evidence="2 3">
    <name type="scientific">Paraburkholderia metrosideri</name>
    <dbReference type="NCBI Taxonomy" id="580937"/>
    <lineage>
        <taxon>Bacteria</taxon>
        <taxon>Pseudomonadati</taxon>
        <taxon>Pseudomonadota</taxon>
        <taxon>Betaproteobacteria</taxon>
        <taxon>Burkholderiales</taxon>
        <taxon>Burkholderiaceae</taxon>
        <taxon>Paraburkholderia</taxon>
    </lineage>
</organism>
<dbReference type="RefSeq" id="WP_408242338.1">
    <property type="nucleotide sequence ID" value="NZ_JAQQCF010000062.1"/>
</dbReference>
<dbReference type="PIRSF" id="PIRSF021700">
    <property type="entry name" value="3_dmu_93_MTrfase"/>
    <property type="match status" value="1"/>
</dbReference>
<dbReference type="PANTHER" id="PTHR33990:SF4">
    <property type="entry name" value="PHNB-LIKE DOMAIN-CONTAINING PROTEIN"/>
    <property type="match status" value="1"/>
</dbReference>
<dbReference type="Proteomes" id="UP001629432">
    <property type="component" value="Unassembled WGS sequence"/>
</dbReference>
<evidence type="ECO:0000259" key="1">
    <source>
        <dbReference type="Pfam" id="PF06983"/>
    </source>
</evidence>
<keyword evidence="3" id="KW-1185">Reference proteome</keyword>
<dbReference type="PANTHER" id="PTHR33990">
    <property type="entry name" value="PROTEIN YJDN-RELATED"/>
    <property type="match status" value="1"/>
</dbReference>
<dbReference type="Gene3D" id="3.30.720.110">
    <property type="match status" value="1"/>
</dbReference>
<evidence type="ECO:0000313" key="3">
    <source>
        <dbReference type="Proteomes" id="UP001629432"/>
    </source>
</evidence>
<reference evidence="2 3" key="1">
    <citation type="journal article" date="2024" name="Chem. Sci.">
        <title>Discovery of megapolipeptins by genome mining of a Burkholderiales bacteria collection.</title>
        <authorList>
            <person name="Paulo B.S."/>
            <person name="Recchia M.J.J."/>
            <person name="Lee S."/>
            <person name="Fergusson C.H."/>
            <person name="Romanowski S.B."/>
            <person name="Hernandez A."/>
            <person name="Krull N."/>
            <person name="Liu D.Y."/>
            <person name="Cavanagh H."/>
            <person name="Bos A."/>
            <person name="Gray C.A."/>
            <person name="Murphy B.T."/>
            <person name="Linington R.G."/>
            <person name="Eustaquio A.S."/>
        </authorList>
    </citation>
    <scope>NUCLEOTIDE SEQUENCE [LARGE SCALE GENOMIC DNA]</scope>
    <source>
        <strain evidence="2 3">RL17-338-BIC-A</strain>
    </source>
</reference>
<accession>A0ABW9E5K6</accession>
<dbReference type="InterPro" id="IPR028973">
    <property type="entry name" value="PhnB-like"/>
</dbReference>